<accession>A0A4S2F391</accession>
<dbReference type="PANTHER" id="PTHR33744:SF7">
    <property type="entry name" value="PUCR FAMILY TRANSCRIPTIONAL REGULATOR"/>
    <property type="match status" value="1"/>
</dbReference>
<dbReference type="InterPro" id="IPR025736">
    <property type="entry name" value="PucR_C-HTH_dom"/>
</dbReference>
<keyword evidence="4" id="KW-1185">Reference proteome</keyword>
<feature type="domain" description="PucR C-terminal helix-turn-helix" evidence="2">
    <location>
        <begin position="326"/>
        <end position="383"/>
    </location>
</feature>
<dbReference type="InterPro" id="IPR051448">
    <property type="entry name" value="CdaR-like_regulators"/>
</dbReference>
<dbReference type="OrthoDB" id="3190266at2"/>
<dbReference type="Proteomes" id="UP000310263">
    <property type="component" value="Unassembled WGS sequence"/>
</dbReference>
<dbReference type="PANTHER" id="PTHR33744">
    <property type="entry name" value="CARBOHYDRATE DIACID REGULATOR"/>
    <property type="match status" value="1"/>
</dbReference>
<proteinExistence type="predicted"/>
<evidence type="ECO:0000259" key="1">
    <source>
        <dbReference type="Pfam" id="PF07905"/>
    </source>
</evidence>
<dbReference type="InterPro" id="IPR012914">
    <property type="entry name" value="PucR_dom"/>
</dbReference>
<dbReference type="Pfam" id="PF13556">
    <property type="entry name" value="HTH_30"/>
    <property type="match status" value="1"/>
</dbReference>
<name>A0A4S2F391_9ACTN</name>
<dbReference type="AlphaFoldDB" id="A0A4S2F391"/>
<sequence length="398" mass="43737">MRYTVSDFLASHKGQVKLVAGSGGLARPIHDVGILDYEFMAGLKERYERDNFHSEQLVLSTFLYAKDDPYLIVEAIKRLVAKDASGLVFKNVLHLPLPEQAVRYANTRDFPLFVTTSDQAYFDCIVYEVASAAAAMEEAGFSRRAVDALLMATDPSERRRLALTLCPSFGESCSVVWVGCDGPLDPQALASIQRWWHKGPGGGPSSTVIPYDQGALLVATDQDSAPDPHRLLDYCASMPELPEELAVLALGASTMHKHLNELGEAVREAWDSAGAAMLQDSRETCYEDLGILRALLPVAQDEAMEQFEHQILDPLRDHDAEHGTSLAPTLLSWWEHGQHIAACAVALGQHPNTLRYRLNAAARLTGLSWQNPSDAQQLALACALSRCRELRSLRPGAF</sequence>
<dbReference type="RefSeq" id="WP_136012045.1">
    <property type="nucleotide sequence ID" value="NZ_SRYE01000001.1"/>
</dbReference>
<evidence type="ECO:0000259" key="2">
    <source>
        <dbReference type="Pfam" id="PF13556"/>
    </source>
</evidence>
<protein>
    <submittedName>
        <fullName evidence="3">PucR family transcriptional regulator</fullName>
    </submittedName>
</protein>
<reference evidence="3 4" key="1">
    <citation type="submission" date="2019-04" db="EMBL/GenBank/DDBJ databases">
        <title>Microbes associate with the intestines of laboratory mice.</title>
        <authorList>
            <person name="Navarre W."/>
            <person name="Wong E."/>
            <person name="Huang K."/>
            <person name="Tropini C."/>
            <person name="Ng K."/>
            <person name="Yu B."/>
        </authorList>
    </citation>
    <scope>NUCLEOTIDE SEQUENCE [LARGE SCALE GENOMIC DNA]</scope>
    <source>
        <strain evidence="3 4">NM07_P-09</strain>
    </source>
</reference>
<dbReference type="Pfam" id="PF07905">
    <property type="entry name" value="PucR"/>
    <property type="match status" value="1"/>
</dbReference>
<organism evidence="3 4">
    <name type="scientific">Muricaecibacterium torontonense</name>
    <dbReference type="NCBI Taxonomy" id="3032871"/>
    <lineage>
        <taxon>Bacteria</taxon>
        <taxon>Bacillati</taxon>
        <taxon>Actinomycetota</taxon>
        <taxon>Coriobacteriia</taxon>
        <taxon>Coriobacteriales</taxon>
        <taxon>Atopobiaceae</taxon>
        <taxon>Muricaecibacterium</taxon>
    </lineage>
</organism>
<comment type="caution">
    <text evidence="3">The sequence shown here is derived from an EMBL/GenBank/DDBJ whole genome shotgun (WGS) entry which is preliminary data.</text>
</comment>
<dbReference type="EMBL" id="SRYE01000001">
    <property type="protein sequence ID" value="TGY63419.1"/>
    <property type="molecule type" value="Genomic_DNA"/>
</dbReference>
<dbReference type="Gene3D" id="1.10.10.2840">
    <property type="entry name" value="PucR C-terminal helix-turn-helix domain"/>
    <property type="match status" value="1"/>
</dbReference>
<dbReference type="InterPro" id="IPR042070">
    <property type="entry name" value="PucR_C-HTH_sf"/>
</dbReference>
<evidence type="ECO:0000313" key="4">
    <source>
        <dbReference type="Proteomes" id="UP000310263"/>
    </source>
</evidence>
<gene>
    <name evidence="3" type="ORF">E5334_02670</name>
</gene>
<evidence type="ECO:0000313" key="3">
    <source>
        <dbReference type="EMBL" id="TGY63419.1"/>
    </source>
</evidence>
<feature type="domain" description="Purine catabolism PurC-like" evidence="1">
    <location>
        <begin position="14"/>
        <end position="130"/>
    </location>
</feature>